<keyword evidence="2" id="KW-1185">Reference proteome</keyword>
<evidence type="ECO:0000313" key="2">
    <source>
        <dbReference type="Proteomes" id="UP000530670"/>
    </source>
</evidence>
<evidence type="ECO:0000313" key="1">
    <source>
        <dbReference type="EMBL" id="KAF5644202.1"/>
    </source>
</evidence>
<name>A0A8H5S2C4_9HYPO</name>
<organism evidence="1 2">
    <name type="scientific">Fusarium tjaetaba</name>
    <dbReference type="NCBI Taxonomy" id="1567544"/>
    <lineage>
        <taxon>Eukaryota</taxon>
        <taxon>Fungi</taxon>
        <taxon>Dikarya</taxon>
        <taxon>Ascomycota</taxon>
        <taxon>Pezizomycotina</taxon>
        <taxon>Sordariomycetes</taxon>
        <taxon>Hypocreomycetidae</taxon>
        <taxon>Hypocreales</taxon>
        <taxon>Nectriaceae</taxon>
        <taxon>Fusarium</taxon>
        <taxon>Fusarium fujikuroi species complex</taxon>
    </lineage>
</organism>
<dbReference type="AlphaFoldDB" id="A0A8H5S2C4"/>
<protein>
    <submittedName>
        <fullName evidence="1">Uncharacterized protein</fullName>
    </submittedName>
</protein>
<dbReference type="OrthoDB" id="5102016at2759"/>
<dbReference type="GeneID" id="59301402"/>
<gene>
    <name evidence="1" type="ORF">FTJAE_2891</name>
</gene>
<proteinExistence type="predicted"/>
<dbReference type="EMBL" id="JAAQRI010000059">
    <property type="protein sequence ID" value="KAF5644202.1"/>
    <property type="molecule type" value="Genomic_DNA"/>
</dbReference>
<accession>A0A8H5S2C4</accession>
<sequence>MSHVPERLGKFLDQQEHPGVFLPRSAIKVLEIQVEAVPVLDPRTARDQRQGFDDVRCFPRIAQAIKEPTGLVGIYIECVVPRKLDVSTSITTLASPTSWPLFLKLRAKCQLYMLVMKGEVSLTGHLIPRIEVFDICRYVFCFLQQLVLVNRIKHNSVVQNGDNAILTLARMVKSDLRHLRRFAFSFTSGFGRTVIYRDEDYDNISDVFLNDYGDPQINFIKSLVVDMMGHLPQLDETCILPTRQHLYQGNECWETVSSTGRICSI</sequence>
<dbReference type="Proteomes" id="UP000530670">
    <property type="component" value="Unassembled WGS sequence"/>
</dbReference>
<reference evidence="1 2" key="1">
    <citation type="submission" date="2020-05" db="EMBL/GenBank/DDBJ databases">
        <title>Identification and distribution of gene clusters putatively required for synthesis of sphingolipid metabolism inhibitors in phylogenetically diverse species of the filamentous fungus Fusarium.</title>
        <authorList>
            <person name="Kim H.-S."/>
            <person name="Busman M."/>
            <person name="Brown D.W."/>
            <person name="Divon H."/>
            <person name="Uhlig S."/>
            <person name="Proctor R.H."/>
        </authorList>
    </citation>
    <scope>NUCLEOTIDE SEQUENCE [LARGE SCALE GENOMIC DNA]</scope>
    <source>
        <strain evidence="1 2">NRRL 66243</strain>
    </source>
</reference>
<dbReference type="RefSeq" id="XP_037210008.1">
    <property type="nucleotide sequence ID" value="XM_037349132.1"/>
</dbReference>
<comment type="caution">
    <text evidence="1">The sequence shown here is derived from an EMBL/GenBank/DDBJ whole genome shotgun (WGS) entry which is preliminary data.</text>
</comment>